<organism evidence="3 4">
    <name type="scientific">Nonomuraea cypriaca</name>
    <dbReference type="NCBI Taxonomy" id="1187855"/>
    <lineage>
        <taxon>Bacteria</taxon>
        <taxon>Bacillati</taxon>
        <taxon>Actinomycetota</taxon>
        <taxon>Actinomycetes</taxon>
        <taxon>Streptosporangiales</taxon>
        <taxon>Streptosporangiaceae</taxon>
        <taxon>Nonomuraea</taxon>
    </lineage>
</organism>
<dbReference type="PANTHER" id="PTHR30466:SF1">
    <property type="entry name" value="FMN REDUCTASE (NADH) RUTF"/>
    <property type="match status" value="1"/>
</dbReference>
<dbReference type="GO" id="GO:0006208">
    <property type="term" value="P:pyrimidine nucleobase catabolic process"/>
    <property type="evidence" value="ECO:0007669"/>
    <property type="project" value="TreeGrafter"/>
</dbReference>
<dbReference type="InterPro" id="IPR050268">
    <property type="entry name" value="NADH-dep_flavin_reductase"/>
</dbReference>
<evidence type="ECO:0000259" key="2">
    <source>
        <dbReference type="SMART" id="SM00903"/>
    </source>
</evidence>
<sequence>MSRLAGAVSIVATGSSADPAGWRGMTATAVCSLCAEPPSLVVCLNRGAGTYRLLRSTGLFSVNVLASRHVGLAQTFAGHRGLNGAERFGTGDWTAGTRGVPVLADALTSFECRVSESLEYGTHTLLIGSIETAYWTDGDAEPLVYHRHRFLDLGREIETTGGPTA</sequence>
<dbReference type="Proteomes" id="UP000605361">
    <property type="component" value="Unassembled WGS sequence"/>
</dbReference>
<dbReference type="GO" id="GO:0010181">
    <property type="term" value="F:FMN binding"/>
    <property type="evidence" value="ECO:0007669"/>
    <property type="project" value="InterPro"/>
</dbReference>
<dbReference type="AlphaFoldDB" id="A0A931EVT9"/>
<feature type="domain" description="Flavin reductase like" evidence="2">
    <location>
        <begin position="1"/>
        <end position="152"/>
    </location>
</feature>
<dbReference type="InterPro" id="IPR012349">
    <property type="entry name" value="Split_barrel_FMN-bd"/>
</dbReference>
<reference evidence="3" key="1">
    <citation type="submission" date="2020-11" db="EMBL/GenBank/DDBJ databases">
        <title>Whole-genome analyses of Nonomuraea sp. K274.</title>
        <authorList>
            <person name="Veyisoglu A."/>
        </authorList>
    </citation>
    <scope>NUCLEOTIDE SEQUENCE</scope>
    <source>
        <strain evidence="3">K274</strain>
    </source>
</reference>
<evidence type="ECO:0000313" key="4">
    <source>
        <dbReference type="Proteomes" id="UP000605361"/>
    </source>
</evidence>
<evidence type="ECO:0000313" key="3">
    <source>
        <dbReference type="EMBL" id="MBF8184505.1"/>
    </source>
</evidence>
<name>A0A931EVT9_9ACTN</name>
<dbReference type="InterPro" id="IPR002563">
    <property type="entry name" value="Flavin_Rdtase-like_dom"/>
</dbReference>
<protein>
    <submittedName>
        <fullName evidence="3">Flavin reductase family protein</fullName>
    </submittedName>
</protein>
<dbReference type="EMBL" id="JADOGI010000003">
    <property type="protein sequence ID" value="MBF8184505.1"/>
    <property type="molecule type" value="Genomic_DNA"/>
</dbReference>
<keyword evidence="4" id="KW-1185">Reference proteome</keyword>
<dbReference type="Pfam" id="PF01613">
    <property type="entry name" value="Flavin_Reduct"/>
    <property type="match status" value="1"/>
</dbReference>
<dbReference type="Gene3D" id="2.30.110.10">
    <property type="entry name" value="Electron Transport, Fmn-binding Protein, Chain A"/>
    <property type="match status" value="1"/>
</dbReference>
<dbReference type="PANTHER" id="PTHR30466">
    <property type="entry name" value="FLAVIN REDUCTASE"/>
    <property type="match status" value="1"/>
</dbReference>
<proteinExistence type="predicted"/>
<keyword evidence="1" id="KW-0560">Oxidoreductase</keyword>
<dbReference type="SMART" id="SM00903">
    <property type="entry name" value="Flavin_Reduct"/>
    <property type="match status" value="1"/>
</dbReference>
<gene>
    <name evidence="3" type="ORF">ITP53_01835</name>
</gene>
<dbReference type="RefSeq" id="WP_195893496.1">
    <property type="nucleotide sequence ID" value="NZ_JADOGI010000003.1"/>
</dbReference>
<dbReference type="GO" id="GO:0042602">
    <property type="term" value="F:riboflavin reductase (NADPH) activity"/>
    <property type="evidence" value="ECO:0007669"/>
    <property type="project" value="TreeGrafter"/>
</dbReference>
<dbReference type="SUPFAM" id="SSF50475">
    <property type="entry name" value="FMN-binding split barrel"/>
    <property type="match status" value="1"/>
</dbReference>
<comment type="caution">
    <text evidence="3">The sequence shown here is derived from an EMBL/GenBank/DDBJ whole genome shotgun (WGS) entry which is preliminary data.</text>
</comment>
<evidence type="ECO:0000256" key="1">
    <source>
        <dbReference type="ARBA" id="ARBA00023002"/>
    </source>
</evidence>
<accession>A0A931EVT9</accession>